<reference evidence="3 4" key="1">
    <citation type="submission" date="2024-09" db="EMBL/GenBank/DDBJ databases">
        <authorList>
            <person name="Sun Q."/>
            <person name="Mori K."/>
        </authorList>
    </citation>
    <scope>NUCLEOTIDE SEQUENCE [LARGE SCALE GENOMIC DNA]</scope>
    <source>
        <strain evidence="3 4">CCM 8654</strain>
    </source>
</reference>
<dbReference type="InterPro" id="IPR018511">
    <property type="entry name" value="Hemolysin-typ_Ca-bd_CS"/>
</dbReference>
<accession>A0ABV6E2H8</accession>
<evidence type="ECO:0000313" key="3">
    <source>
        <dbReference type="EMBL" id="MFC0223195.1"/>
    </source>
</evidence>
<dbReference type="InterPro" id="IPR001343">
    <property type="entry name" value="Hemolysn_Ca-bd"/>
</dbReference>
<protein>
    <recommendedName>
        <fullName evidence="5">Calcium-binding protein</fullName>
    </recommendedName>
</protein>
<name>A0ABV6E2H8_9ACTN</name>
<organism evidence="3 4">
    <name type="scientific">Nocardioides zeicaulis</name>
    <dbReference type="NCBI Taxonomy" id="1776857"/>
    <lineage>
        <taxon>Bacteria</taxon>
        <taxon>Bacillati</taxon>
        <taxon>Actinomycetota</taxon>
        <taxon>Actinomycetes</taxon>
        <taxon>Propionibacteriales</taxon>
        <taxon>Nocardioidaceae</taxon>
        <taxon>Nocardioides</taxon>
    </lineage>
</organism>
<sequence>MRTSVAAASVLIAGVLLAAPTTATAAGETCQGQAATAVGSLDSTITGTDGRDVVVTNGAAQVATGAGDDLVCVTAGPGGQATSGSSTTPLSVSVLAGAGNDVVSSEGLPTGTIVVGLGSGSDTFSGRASHVDTGEPTPSGTQVDAEGDAVDVEPASPGDFAPSVTTGQPGVANADVVRVSAGAEVLWSGVPTTSTALGSDGDGQLWTQLPGGEVDADLAAGTLTSAGGGTLRFTGFTTFDLVASAATTRVGVVGTAGRDDVALRDLSPAVRLDVSLGDGDDVLRTTTAAAPGSAVDGGVGHDRLAAESTGRLRVDLARHRAGDLAARGFEDVWAAARSVDVRGDGRANRVEVVACRTAVDGRGGADKLFTVYGYPSLVDEVDCSSRTRVRMVGGAGDDSLVAQHAGSDVLLGGAGDDRLWGGRGDDTLLGGSGRDRVVGASGRDTCSGERVSGCERRR</sequence>
<evidence type="ECO:0000313" key="4">
    <source>
        <dbReference type="Proteomes" id="UP001589698"/>
    </source>
</evidence>
<dbReference type="Pfam" id="PF00353">
    <property type="entry name" value="HemolysinCabind"/>
    <property type="match status" value="1"/>
</dbReference>
<gene>
    <name evidence="3" type="ORF">ACFFJG_11950</name>
</gene>
<keyword evidence="4" id="KW-1185">Reference proteome</keyword>
<comment type="caution">
    <text evidence="3">The sequence shown here is derived from an EMBL/GenBank/DDBJ whole genome shotgun (WGS) entry which is preliminary data.</text>
</comment>
<dbReference type="RefSeq" id="WP_378518951.1">
    <property type="nucleotide sequence ID" value="NZ_CBCSDI010000008.1"/>
</dbReference>
<evidence type="ECO:0008006" key="5">
    <source>
        <dbReference type="Google" id="ProtNLM"/>
    </source>
</evidence>
<evidence type="ECO:0000256" key="2">
    <source>
        <dbReference type="SAM" id="SignalP"/>
    </source>
</evidence>
<keyword evidence="2" id="KW-0732">Signal</keyword>
<feature type="region of interest" description="Disordered" evidence="1">
    <location>
        <begin position="125"/>
        <end position="145"/>
    </location>
</feature>
<dbReference type="PRINTS" id="PR00313">
    <property type="entry name" value="CABNDNGRPT"/>
</dbReference>
<proteinExistence type="predicted"/>
<dbReference type="EMBL" id="JBHLXH010000001">
    <property type="protein sequence ID" value="MFC0223195.1"/>
    <property type="molecule type" value="Genomic_DNA"/>
</dbReference>
<dbReference type="PROSITE" id="PS00330">
    <property type="entry name" value="HEMOLYSIN_CALCIUM"/>
    <property type="match status" value="2"/>
</dbReference>
<evidence type="ECO:0000256" key="1">
    <source>
        <dbReference type="SAM" id="MobiDB-lite"/>
    </source>
</evidence>
<feature type="chain" id="PRO_5046633628" description="Calcium-binding protein" evidence="2">
    <location>
        <begin position="19"/>
        <end position="458"/>
    </location>
</feature>
<feature type="signal peptide" evidence="2">
    <location>
        <begin position="1"/>
        <end position="18"/>
    </location>
</feature>
<dbReference type="Gene3D" id="2.150.10.10">
    <property type="entry name" value="Serralysin-like metalloprotease, C-terminal"/>
    <property type="match status" value="1"/>
</dbReference>
<dbReference type="SUPFAM" id="SSF51120">
    <property type="entry name" value="beta-Roll"/>
    <property type="match status" value="1"/>
</dbReference>
<dbReference type="InterPro" id="IPR011049">
    <property type="entry name" value="Serralysin-like_metalloprot_C"/>
</dbReference>
<dbReference type="Proteomes" id="UP001589698">
    <property type="component" value="Unassembled WGS sequence"/>
</dbReference>